<evidence type="ECO:0000313" key="2">
    <source>
        <dbReference type="Proteomes" id="UP000195105"/>
    </source>
</evidence>
<proteinExistence type="predicted"/>
<dbReference type="EMBL" id="NGFN01000008">
    <property type="protein sequence ID" value="OUD04735.1"/>
    <property type="molecule type" value="Genomic_DNA"/>
</dbReference>
<reference evidence="1 2" key="1">
    <citation type="submission" date="2017-05" db="EMBL/GenBank/DDBJ databases">
        <title>Biotechnological potential of actinobacteria isolated from South African environments.</title>
        <authorList>
            <person name="Le Roes-Hill M."/>
            <person name="Prins A."/>
            <person name="Durrell K.A."/>
        </authorList>
    </citation>
    <scope>NUCLEOTIDE SEQUENCE [LARGE SCALE GENOMIC DNA]</scope>
    <source>
        <strain evidence="1 2">HMC13</strain>
    </source>
</reference>
<dbReference type="Gene3D" id="3.90.1720.10">
    <property type="entry name" value="endopeptidase domain like (from Nostoc punctiforme)"/>
    <property type="match status" value="1"/>
</dbReference>
<evidence type="ECO:0000313" key="1">
    <source>
        <dbReference type="EMBL" id="OUD04735.1"/>
    </source>
</evidence>
<dbReference type="InterPro" id="IPR038765">
    <property type="entry name" value="Papain-like_cys_pep_sf"/>
</dbReference>
<gene>
    <name evidence="1" type="ORF">CA983_02685</name>
</gene>
<protein>
    <recommendedName>
        <fullName evidence="3">NlpC/P60 domain-containing protein</fullName>
    </recommendedName>
</protein>
<sequence length="504" mass="52793">MLYQPPPATLTTQALTGPDRLQVSDSTGVLATLTVGARTVAMRGPQRTFTENKRPFTDAFTRTSSSGFGTSPGGGTWSQSGTATLYTVNGSVGQISCDVAGSSRHATIVDTLTDVDVTAKVTVTTVPAGAATSIGLSFGYTDTNNANRARLIVNTSGTVQLALEKEVAGTTTTLGTATQVGTGFTAGQWWRIRAQRTGTTIRCRAWLDGTTEPSTWLHSVTDPANPAGRVGFRALASTGSTGLPRLVQVDDLQVISGSWETVPTVTHNTWVRVLSQPFTGTWTPALADQIRAWAVDTTPDVLAYAMMYVTGAPAVTSPALAGAQVAGQSNYGPLDPSGVPIEGADFHDYMGRDWTFPNGETQTAGAGEAGCMDCSGYVRMVYGYHMGIPMVRVENIDGNNLPRMTKDIGPSGPGVIIAQATGAAPPLTNLQIGDVPHFDADSGDPVAGQLDHNGIYLGLDSLGQPRFINSRKTPNGPTFGDLGGASRLDGTGTYATSLRLIRRF</sequence>
<evidence type="ECO:0008006" key="3">
    <source>
        <dbReference type="Google" id="ProtNLM"/>
    </source>
</evidence>
<name>A0A243SAJ1_9ACTN</name>
<accession>A0A243SAJ1</accession>
<organism evidence="1 2">
    <name type="scientific">Streptomyces swartbergensis</name>
    <dbReference type="NCBI Taxonomy" id="487165"/>
    <lineage>
        <taxon>Bacteria</taxon>
        <taxon>Bacillati</taxon>
        <taxon>Actinomycetota</taxon>
        <taxon>Actinomycetes</taxon>
        <taxon>Kitasatosporales</taxon>
        <taxon>Streptomycetaceae</taxon>
        <taxon>Streptomyces</taxon>
    </lineage>
</organism>
<comment type="caution">
    <text evidence="1">The sequence shown here is derived from an EMBL/GenBank/DDBJ whole genome shotgun (WGS) entry which is preliminary data.</text>
</comment>
<keyword evidence="2" id="KW-1185">Reference proteome</keyword>
<dbReference type="Proteomes" id="UP000195105">
    <property type="component" value="Unassembled WGS sequence"/>
</dbReference>
<dbReference type="Gene3D" id="2.60.120.560">
    <property type="entry name" value="Exo-inulinase, domain 1"/>
    <property type="match status" value="1"/>
</dbReference>
<dbReference type="AlphaFoldDB" id="A0A243SAJ1"/>
<dbReference type="SUPFAM" id="SSF54001">
    <property type="entry name" value="Cysteine proteinases"/>
    <property type="match status" value="1"/>
</dbReference>